<evidence type="ECO:0000313" key="4">
    <source>
        <dbReference type="EMBL" id="MBB4632054.1"/>
    </source>
</evidence>
<feature type="signal peptide" evidence="2">
    <location>
        <begin position="1"/>
        <end position="21"/>
    </location>
</feature>
<feature type="transmembrane region" description="Helical" evidence="1">
    <location>
        <begin position="553"/>
        <end position="572"/>
    </location>
</feature>
<dbReference type="PANTHER" id="PTHR46825:SF9">
    <property type="entry name" value="BETA-LACTAMASE-RELATED DOMAIN-CONTAINING PROTEIN"/>
    <property type="match status" value="1"/>
</dbReference>
<feature type="chain" id="PRO_5030534864" evidence="2">
    <location>
        <begin position="22"/>
        <end position="655"/>
    </location>
</feature>
<gene>
    <name evidence="4" type="ORF">GGQ98_001671</name>
</gene>
<name>A0A7W7B1A7_9SPHN</name>
<keyword evidence="2" id="KW-0732">Signal</keyword>
<keyword evidence="1" id="KW-1133">Transmembrane helix</keyword>
<evidence type="ECO:0000256" key="1">
    <source>
        <dbReference type="SAM" id="Phobius"/>
    </source>
</evidence>
<evidence type="ECO:0000256" key="2">
    <source>
        <dbReference type="SAM" id="SignalP"/>
    </source>
</evidence>
<dbReference type="PANTHER" id="PTHR46825">
    <property type="entry name" value="D-ALANYL-D-ALANINE-CARBOXYPEPTIDASE/ENDOPEPTIDASE AMPH"/>
    <property type="match status" value="1"/>
</dbReference>
<dbReference type="InterPro" id="IPR050491">
    <property type="entry name" value="AmpC-like"/>
</dbReference>
<dbReference type="AlphaFoldDB" id="A0A7W7B1A7"/>
<keyword evidence="1" id="KW-0812">Transmembrane</keyword>
<evidence type="ECO:0000313" key="5">
    <source>
        <dbReference type="Proteomes" id="UP000566324"/>
    </source>
</evidence>
<proteinExistence type="predicted"/>
<feature type="domain" description="Beta-lactamase-related" evidence="3">
    <location>
        <begin position="64"/>
        <end position="371"/>
    </location>
</feature>
<dbReference type="InterPro" id="IPR012338">
    <property type="entry name" value="Beta-lactam/transpept-like"/>
</dbReference>
<dbReference type="Gene3D" id="3.40.710.10">
    <property type="entry name" value="DD-peptidase/beta-lactamase superfamily"/>
    <property type="match status" value="1"/>
</dbReference>
<comment type="caution">
    <text evidence="4">The sequence shown here is derived from an EMBL/GenBank/DDBJ whole genome shotgun (WGS) entry which is preliminary data.</text>
</comment>
<reference evidence="4 5" key="1">
    <citation type="submission" date="2020-08" db="EMBL/GenBank/DDBJ databases">
        <title>Genomic Encyclopedia of Type Strains, Phase IV (KMG-IV): sequencing the most valuable type-strain genomes for metagenomic binning, comparative biology and taxonomic classification.</title>
        <authorList>
            <person name="Goeker M."/>
        </authorList>
    </citation>
    <scope>NUCLEOTIDE SEQUENCE [LARGE SCALE GENOMIC DNA]</scope>
    <source>
        <strain evidence="4 5">DSM 17328</strain>
    </source>
</reference>
<dbReference type="InterPro" id="IPR001466">
    <property type="entry name" value="Beta-lactam-related"/>
</dbReference>
<feature type="transmembrane region" description="Helical" evidence="1">
    <location>
        <begin position="592"/>
        <end position="615"/>
    </location>
</feature>
<dbReference type="SUPFAM" id="SSF56601">
    <property type="entry name" value="beta-lactamase/transpeptidase-like"/>
    <property type="match status" value="1"/>
</dbReference>
<dbReference type="Pfam" id="PF00144">
    <property type="entry name" value="Beta-lactamase"/>
    <property type="match status" value="1"/>
</dbReference>
<organism evidence="4 5">
    <name type="scientific">Sphingosinicella soli</name>
    <dbReference type="NCBI Taxonomy" id="333708"/>
    <lineage>
        <taxon>Bacteria</taxon>
        <taxon>Pseudomonadati</taxon>
        <taxon>Pseudomonadota</taxon>
        <taxon>Alphaproteobacteria</taxon>
        <taxon>Sphingomonadales</taxon>
        <taxon>Sphingosinicellaceae</taxon>
        <taxon>Sphingosinicella</taxon>
    </lineage>
</organism>
<dbReference type="RefSeq" id="WP_184067873.1">
    <property type="nucleotide sequence ID" value="NZ_JACHNZ010000016.1"/>
</dbReference>
<dbReference type="EMBL" id="JACHNZ010000016">
    <property type="protein sequence ID" value="MBB4632054.1"/>
    <property type="molecule type" value="Genomic_DNA"/>
</dbReference>
<feature type="transmembrane region" description="Helical" evidence="1">
    <location>
        <begin position="627"/>
        <end position="653"/>
    </location>
</feature>
<keyword evidence="1" id="KW-0472">Membrane</keyword>
<protein>
    <submittedName>
        <fullName evidence="4">CubicO group peptidase (Beta-lactamase class C family)</fullName>
    </submittedName>
</protein>
<sequence>MVRKCLKLVIAFMAVATHAVAAPPPETRPAVAATAAPTAPENSTLTKTDVDAWLDGLMPYALSRGAIAGAVVVVVKDGAVLTQRGFGYSDVEKRTPVDPEKTLFRPGSVSKLFTWTAVMQLVQEGKLDLDTDVNTYLDFKIPPREGKPITLRNIMTHTTGFEEAVRRLIADDVEKPEPLGTVLKRWTPERIFAPGTTPAYSNYATGLAGYIVERVSGVPFDDYIEQRIFAPLGMKYSTFRQPLPAELKPLMSQSYRTASGEAMPFEVVDAPPAGSLSTSGADIAKFMTAHLANGGPLLSPETAKTMHTTFLDMIPPLNRMALGFYEQNQNGYRIIGHSGGTQRFFTYLWLLIDENVGVYISLNSVGKDGAPSAIHNALITGFMDRYFPGTPQDGTVDAKTAAAHARMMAGNYIASRRSDSTFLRTGAFAGQMKVTVDADGGMLVPNLRTPGGEPRAWKQIAPFVWREVGGKQRLAAKVVDGKVQRFSIDAGSAAVVFEPVPWHANTAWLNPAMLLAAVVLLLTALSWPAGAIARRVYGAPLALTGRARLRYHVVRGAAALALLVCAGWLFVFSAMMQQGLSAINGKYDGLVVALQTGAMIGFFGLLGVALWNAWSVWTGGRGWGSRVWSVLLVLAAVIVLWAAATFGMLGYGLNY</sequence>
<feature type="transmembrane region" description="Helical" evidence="1">
    <location>
        <begin position="508"/>
        <end position="532"/>
    </location>
</feature>
<keyword evidence="5" id="KW-1185">Reference proteome</keyword>
<evidence type="ECO:0000259" key="3">
    <source>
        <dbReference type="Pfam" id="PF00144"/>
    </source>
</evidence>
<accession>A0A7W7B1A7</accession>
<dbReference type="Proteomes" id="UP000566324">
    <property type="component" value="Unassembled WGS sequence"/>
</dbReference>